<evidence type="ECO:0000313" key="9">
    <source>
        <dbReference type="EMBL" id="KAK0637901.1"/>
    </source>
</evidence>
<sequence>MTMSRSESSPVPTESRHSLDEEKLSETTPQENVEQTGWDGPQDPKNPQNWPLSKRYGHIALVSILTLLMNLSSTIYAPGAKLLRQDFDIHSTTVSTLTTSIYMLGLVGGPIIVAPMSEMFGRLPVYHVCNAVFLAFTIACAKSTSTGMFLAFRLLAGAGGSAPLTIGGGTIADLMPKEKRGLAMGMFALGPTLGPSLGPIAGGFISQSIGWRWTFWVLAIAVSTDYTSTLCPI</sequence>
<protein>
    <submittedName>
        <fullName evidence="9">Efflux pump rdc3</fullName>
    </submittedName>
</protein>
<keyword evidence="3 7" id="KW-0812">Transmembrane</keyword>
<feature type="region of interest" description="Disordered" evidence="6">
    <location>
        <begin position="1"/>
        <end position="49"/>
    </location>
</feature>
<feature type="compositionally biased region" description="Basic and acidic residues" evidence="6">
    <location>
        <begin position="14"/>
        <end position="25"/>
    </location>
</feature>
<gene>
    <name evidence="9" type="primary">rdc3_2</name>
    <name evidence="9" type="ORF">DIS24_g10367</name>
</gene>
<dbReference type="Pfam" id="PF07690">
    <property type="entry name" value="MFS_1"/>
    <property type="match status" value="1"/>
</dbReference>
<keyword evidence="10" id="KW-1185">Reference proteome</keyword>
<evidence type="ECO:0000256" key="7">
    <source>
        <dbReference type="SAM" id="Phobius"/>
    </source>
</evidence>
<feature type="transmembrane region" description="Helical" evidence="7">
    <location>
        <begin position="56"/>
        <end position="77"/>
    </location>
</feature>
<feature type="compositionally biased region" description="Polar residues" evidence="6">
    <location>
        <begin position="1"/>
        <end position="12"/>
    </location>
</feature>
<evidence type="ECO:0000256" key="2">
    <source>
        <dbReference type="ARBA" id="ARBA00008335"/>
    </source>
</evidence>
<evidence type="ECO:0000313" key="10">
    <source>
        <dbReference type="Proteomes" id="UP001175001"/>
    </source>
</evidence>
<accession>A0AA39XQL0</accession>
<proteinExistence type="inferred from homology"/>
<organism evidence="9 10">
    <name type="scientific">Lasiodiplodia hormozganensis</name>
    <dbReference type="NCBI Taxonomy" id="869390"/>
    <lineage>
        <taxon>Eukaryota</taxon>
        <taxon>Fungi</taxon>
        <taxon>Dikarya</taxon>
        <taxon>Ascomycota</taxon>
        <taxon>Pezizomycotina</taxon>
        <taxon>Dothideomycetes</taxon>
        <taxon>Dothideomycetes incertae sedis</taxon>
        <taxon>Botryosphaeriales</taxon>
        <taxon>Botryosphaeriaceae</taxon>
        <taxon>Lasiodiplodia</taxon>
    </lineage>
</organism>
<evidence type="ECO:0000256" key="1">
    <source>
        <dbReference type="ARBA" id="ARBA00004141"/>
    </source>
</evidence>
<keyword evidence="4 7" id="KW-1133">Transmembrane helix</keyword>
<feature type="transmembrane region" description="Helical" evidence="7">
    <location>
        <begin position="89"/>
        <end position="113"/>
    </location>
</feature>
<feature type="transmembrane region" description="Helical" evidence="7">
    <location>
        <begin position="150"/>
        <end position="172"/>
    </location>
</feature>
<comment type="subcellular location">
    <subcellularLocation>
        <location evidence="1">Membrane</location>
        <topology evidence="1">Multi-pass membrane protein</topology>
    </subcellularLocation>
</comment>
<dbReference type="PROSITE" id="PS50850">
    <property type="entry name" value="MFS"/>
    <property type="match status" value="1"/>
</dbReference>
<evidence type="ECO:0000259" key="8">
    <source>
        <dbReference type="PROSITE" id="PS50850"/>
    </source>
</evidence>
<dbReference type="InterPro" id="IPR036259">
    <property type="entry name" value="MFS_trans_sf"/>
</dbReference>
<feature type="compositionally biased region" description="Polar residues" evidence="6">
    <location>
        <begin position="26"/>
        <end position="35"/>
    </location>
</feature>
<comment type="caution">
    <text evidence="9">The sequence shown here is derived from an EMBL/GenBank/DDBJ whole genome shotgun (WGS) entry which is preliminary data.</text>
</comment>
<dbReference type="EMBL" id="JAUJDW010000109">
    <property type="protein sequence ID" value="KAK0637901.1"/>
    <property type="molecule type" value="Genomic_DNA"/>
</dbReference>
<evidence type="ECO:0000256" key="6">
    <source>
        <dbReference type="SAM" id="MobiDB-lite"/>
    </source>
</evidence>
<dbReference type="AlphaFoldDB" id="A0AA39XQL0"/>
<dbReference type="InterPro" id="IPR011701">
    <property type="entry name" value="MFS"/>
</dbReference>
<feature type="transmembrane region" description="Helical" evidence="7">
    <location>
        <begin position="125"/>
        <end position="144"/>
    </location>
</feature>
<dbReference type="SUPFAM" id="SSF103473">
    <property type="entry name" value="MFS general substrate transporter"/>
    <property type="match status" value="1"/>
</dbReference>
<comment type="similarity">
    <text evidence="2">Belongs to the major facilitator superfamily.</text>
</comment>
<dbReference type="GO" id="GO:0022857">
    <property type="term" value="F:transmembrane transporter activity"/>
    <property type="evidence" value="ECO:0007669"/>
    <property type="project" value="InterPro"/>
</dbReference>
<keyword evidence="5 7" id="KW-0472">Membrane</keyword>
<dbReference type="Proteomes" id="UP001175001">
    <property type="component" value="Unassembled WGS sequence"/>
</dbReference>
<dbReference type="Gene3D" id="1.20.1720.10">
    <property type="entry name" value="Multidrug resistance protein D"/>
    <property type="match status" value="1"/>
</dbReference>
<dbReference type="InterPro" id="IPR020846">
    <property type="entry name" value="MFS_dom"/>
</dbReference>
<evidence type="ECO:0000256" key="3">
    <source>
        <dbReference type="ARBA" id="ARBA00022692"/>
    </source>
</evidence>
<evidence type="ECO:0000256" key="5">
    <source>
        <dbReference type="ARBA" id="ARBA00023136"/>
    </source>
</evidence>
<feature type="domain" description="Major facilitator superfamily (MFS) profile" evidence="8">
    <location>
        <begin position="58"/>
        <end position="233"/>
    </location>
</feature>
<name>A0AA39XQL0_9PEZI</name>
<dbReference type="PANTHER" id="PTHR23502">
    <property type="entry name" value="MAJOR FACILITATOR SUPERFAMILY"/>
    <property type="match status" value="1"/>
</dbReference>
<dbReference type="PANTHER" id="PTHR23502:SF68">
    <property type="entry name" value="MULTIDRUG TRANSPORTER, PUTATIVE (AFU_ORTHOLOGUE AFUA_3G01120)-RELATED"/>
    <property type="match status" value="1"/>
</dbReference>
<dbReference type="GO" id="GO:0016020">
    <property type="term" value="C:membrane"/>
    <property type="evidence" value="ECO:0007669"/>
    <property type="project" value="UniProtKB-SubCell"/>
</dbReference>
<reference evidence="9" key="1">
    <citation type="submission" date="2023-06" db="EMBL/GenBank/DDBJ databases">
        <title>Multi-omics analyses reveal the molecular pathogenesis toolkit of Lasiodiplodia hormozganensis, a cross-kingdom pathogen.</title>
        <authorList>
            <person name="Felix C."/>
            <person name="Meneses R."/>
            <person name="Goncalves M.F.M."/>
            <person name="Tilleman L."/>
            <person name="Duarte A.S."/>
            <person name="Jorrin-Novo J.V."/>
            <person name="Van De Peer Y."/>
            <person name="Deforce D."/>
            <person name="Van Nieuwerburgh F."/>
            <person name="Esteves A.C."/>
            <person name="Alves A."/>
        </authorList>
    </citation>
    <scope>NUCLEOTIDE SEQUENCE</scope>
    <source>
        <strain evidence="9">CBS 339.90</strain>
    </source>
</reference>
<evidence type="ECO:0000256" key="4">
    <source>
        <dbReference type="ARBA" id="ARBA00022989"/>
    </source>
</evidence>